<reference evidence="4" key="1">
    <citation type="journal article" date="2021" name="Nat. Commun.">
        <title>Genetic determinants of endophytism in the Arabidopsis root mycobiome.</title>
        <authorList>
            <person name="Mesny F."/>
            <person name="Miyauchi S."/>
            <person name="Thiergart T."/>
            <person name="Pickel B."/>
            <person name="Atanasova L."/>
            <person name="Karlsson M."/>
            <person name="Huettel B."/>
            <person name="Barry K.W."/>
            <person name="Haridas S."/>
            <person name="Chen C."/>
            <person name="Bauer D."/>
            <person name="Andreopoulos W."/>
            <person name="Pangilinan J."/>
            <person name="LaButti K."/>
            <person name="Riley R."/>
            <person name="Lipzen A."/>
            <person name="Clum A."/>
            <person name="Drula E."/>
            <person name="Henrissat B."/>
            <person name="Kohler A."/>
            <person name="Grigoriev I.V."/>
            <person name="Martin F.M."/>
            <person name="Hacquard S."/>
        </authorList>
    </citation>
    <scope>NUCLEOTIDE SEQUENCE</scope>
    <source>
        <strain evidence="4">MPI-CAGE-CH-0235</strain>
    </source>
</reference>
<dbReference type="OrthoDB" id="4150765at2759"/>
<dbReference type="Pfam" id="PF00735">
    <property type="entry name" value="Septin"/>
    <property type="match status" value="1"/>
</dbReference>
<keyword evidence="1" id="KW-0342">GTP-binding</keyword>
<dbReference type="Gene3D" id="3.40.50.300">
    <property type="entry name" value="P-loop containing nucleotide triphosphate hydrolases"/>
    <property type="match status" value="1"/>
</dbReference>
<dbReference type="InterPro" id="IPR027417">
    <property type="entry name" value="P-loop_NTPase"/>
</dbReference>
<dbReference type="AlphaFoldDB" id="A0A8K0SMW1"/>
<sequence length="611" mass="66067">MRPIPVTNRSTNVRPPRGRDPNTDGLDATAPSAAPMAFILASEAELDAADSHRSIIPRPSHSRRKSPTSSSHYQSWSHLSNMSTTSSCSGAEHPGAHGTCLGPNNTVPGGISGSISAISSISSRRNSFAASSEFPDSSPPSLIGADTNPSNAGAHSIAAGLSGPQLIMPSLTVPRRRPFSVTGKAFGKLKVLVTGPAGVGKTSLIHAMARSCDHIVHIDQVSSSTRSGVTETFASTKPHPSWWSDPDASSSTRRRISMSDEILDRNICFVETTGVAGTSVNYGPSLTIYRVAVSSTVAQASGGQRLVQLFERWRGAIVDVALYLVPPMGLTDTDIEHMKKLQTLTNVIPLLARSDRISAHDSADSKRDMTQRLRGAQLEWFSFHDESTPSGAVYSVSTATESDHDVIDASVLMSSEYAQPLVTTDLSGLVGKLFSLDGSAQLRHASATKISQWRRERGRNITPSFALSSRYTAAHYAISPVVAANPFAQQRHWRRIEMTSWAEALRHSLEVERLGHVSREAFARETVPYESSTAVVRRRERNRGSQRPLVTSHQDPLGLLQLVSQAKRHGSFTFELVSSVGALGCLAVWAMGGEWVQQDPLRLPEWCSAFY</sequence>
<feature type="region of interest" description="Disordered" evidence="2">
    <location>
        <begin position="54"/>
        <end position="94"/>
    </location>
</feature>
<feature type="region of interest" description="Disordered" evidence="2">
    <location>
        <begin position="231"/>
        <end position="250"/>
    </location>
</feature>
<dbReference type="EMBL" id="JAGPNK010000009">
    <property type="protein sequence ID" value="KAH7313266.1"/>
    <property type="molecule type" value="Genomic_DNA"/>
</dbReference>
<evidence type="ECO:0000256" key="2">
    <source>
        <dbReference type="SAM" id="MobiDB-lite"/>
    </source>
</evidence>
<keyword evidence="1" id="KW-0547">Nucleotide-binding</keyword>
<accession>A0A8K0SMW1</accession>
<protein>
    <recommendedName>
        <fullName evidence="3">Septin-type G domain-containing protein</fullName>
    </recommendedName>
</protein>
<dbReference type="PROSITE" id="PS51719">
    <property type="entry name" value="G_SEPTIN"/>
    <property type="match status" value="1"/>
</dbReference>
<proteinExistence type="inferred from homology"/>
<evidence type="ECO:0000259" key="3">
    <source>
        <dbReference type="PROSITE" id="PS51719"/>
    </source>
</evidence>
<keyword evidence="5" id="KW-1185">Reference proteome</keyword>
<evidence type="ECO:0000313" key="5">
    <source>
        <dbReference type="Proteomes" id="UP000813444"/>
    </source>
</evidence>
<dbReference type="InterPro" id="IPR030379">
    <property type="entry name" value="G_SEPTIN_dom"/>
</dbReference>
<name>A0A8K0SMW1_9HYPO</name>
<dbReference type="SUPFAM" id="SSF52540">
    <property type="entry name" value="P-loop containing nucleoside triphosphate hydrolases"/>
    <property type="match status" value="1"/>
</dbReference>
<organism evidence="4 5">
    <name type="scientific">Stachybotrys elegans</name>
    <dbReference type="NCBI Taxonomy" id="80388"/>
    <lineage>
        <taxon>Eukaryota</taxon>
        <taxon>Fungi</taxon>
        <taxon>Dikarya</taxon>
        <taxon>Ascomycota</taxon>
        <taxon>Pezizomycotina</taxon>
        <taxon>Sordariomycetes</taxon>
        <taxon>Hypocreomycetidae</taxon>
        <taxon>Hypocreales</taxon>
        <taxon>Stachybotryaceae</taxon>
        <taxon>Stachybotrys</taxon>
    </lineage>
</organism>
<feature type="domain" description="Septin-type G" evidence="3">
    <location>
        <begin position="185"/>
        <end position="460"/>
    </location>
</feature>
<feature type="region of interest" description="Disordered" evidence="2">
    <location>
        <begin position="1"/>
        <end position="31"/>
    </location>
</feature>
<feature type="compositionally biased region" description="Low complexity" evidence="2">
    <location>
        <begin position="67"/>
        <end position="80"/>
    </location>
</feature>
<comment type="caution">
    <text evidence="4">The sequence shown here is derived from an EMBL/GenBank/DDBJ whole genome shotgun (WGS) entry which is preliminary data.</text>
</comment>
<comment type="similarity">
    <text evidence="1">Belongs to the TRAFAC class TrmE-Era-EngA-EngB-Septin-like GTPase superfamily. Septin GTPase family.</text>
</comment>
<feature type="compositionally biased region" description="Low complexity" evidence="2">
    <location>
        <begin position="240"/>
        <end position="250"/>
    </location>
</feature>
<gene>
    <name evidence="4" type="ORF">B0I35DRAFT_268584</name>
</gene>
<evidence type="ECO:0000313" key="4">
    <source>
        <dbReference type="EMBL" id="KAH7313266.1"/>
    </source>
</evidence>
<evidence type="ECO:0000256" key="1">
    <source>
        <dbReference type="RuleBase" id="RU004560"/>
    </source>
</evidence>
<dbReference type="Proteomes" id="UP000813444">
    <property type="component" value="Unassembled WGS sequence"/>
</dbReference>
<dbReference type="GO" id="GO:0005525">
    <property type="term" value="F:GTP binding"/>
    <property type="evidence" value="ECO:0007669"/>
    <property type="project" value="UniProtKB-KW"/>
</dbReference>